<dbReference type="EMBL" id="CP015118">
    <property type="protein sequence ID" value="ARN19521.1"/>
    <property type="molecule type" value="Genomic_DNA"/>
</dbReference>
<name>A0A1W6L5B7_9BURK</name>
<dbReference type="SUPFAM" id="SSF75304">
    <property type="entry name" value="Amidase signature (AS) enzymes"/>
    <property type="match status" value="1"/>
</dbReference>
<accession>A0A1W6L5B7</accession>
<dbReference type="InterPro" id="IPR023631">
    <property type="entry name" value="Amidase_dom"/>
</dbReference>
<dbReference type="Pfam" id="PF01425">
    <property type="entry name" value="Amidase"/>
    <property type="match status" value="1"/>
</dbReference>
<dbReference type="AlphaFoldDB" id="A0A1W6L5B7"/>
<dbReference type="Gene3D" id="1.20.58.1700">
    <property type="match status" value="1"/>
</dbReference>
<dbReference type="Gene3D" id="3.10.490.10">
    <property type="entry name" value="Gamma-glutamyl cyclotransferase-like"/>
    <property type="match status" value="1"/>
</dbReference>
<reference evidence="3 4" key="1">
    <citation type="submission" date="2016-04" db="EMBL/GenBank/DDBJ databases">
        <title>Complete genome sequence of natural rubber-degrading, novel Gram-negative bacterium, Rhizobacter gummiphilus strain NS21.</title>
        <authorList>
            <person name="Tabata M."/>
            <person name="Kasai D."/>
            <person name="Fukuda M."/>
        </authorList>
    </citation>
    <scope>NUCLEOTIDE SEQUENCE [LARGE SCALE GENOMIC DNA]</scope>
    <source>
        <strain evidence="3 4">NS21</strain>
    </source>
</reference>
<dbReference type="Gene3D" id="3.90.1300.10">
    <property type="entry name" value="Amidase signature (AS) domain"/>
    <property type="match status" value="1"/>
</dbReference>
<evidence type="ECO:0000259" key="1">
    <source>
        <dbReference type="Pfam" id="PF01425"/>
    </source>
</evidence>
<dbReference type="Proteomes" id="UP000193427">
    <property type="component" value="Chromosome"/>
</dbReference>
<proteinExistence type="predicted"/>
<dbReference type="InterPro" id="IPR000120">
    <property type="entry name" value="Amidase"/>
</dbReference>
<evidence type="ECO:0000313" key="4">
    <source>
        <dbReference type="Proteomes" id="UP000193427"/>
    </source>
</evidence>
<dbReference type="KEGG" id="rgu:A4W93_06125"/>
<dbReference type="NCBIfam" id="TIGR02713">
    <property type="entry name" value="allophanate_hyd"/>
    <property type="match status" value="1"/>
</dbReference>
<dbReference type="Pfam" id="PF21986">
    <property type="entry name" value="AH_C"/>
    <property type="match status" value="1"/>
</dbReference>
<dbReference type="InterPro" id="IPR014085">
    <property type="entry name" value="Allophanate_hydrolase"/>
</dbReference>
<dbReference type="InterPro" id="IPR053844">
    <property type="entry name" value="AH_C"/>
</dbReference>
<feature type="domain" description="Amidase" evidence="1">
    <location>
        <begin position="48"/>
        <end position="439"/>
    </location>
</feature>
<sequence length="601" mass="62253">MSHEPRTLPEIRQALRTGTITVRTLMARALAASRDGAPQAWISRKCDDELFALADACDTRLAAEGSALLDRLPLFGVPFAVKDNIDVAGLPTTAAYRGWDPAPATTHATTVQRLADAGALPIGKTNLDQFATGLVGTRSPFGAVPNAFDASRVSGGSSSGSAYVVATGQVPFSLGTDTAGSGRVPAGFNHIVGLKPTPGRVGTGGVIPACRSIDCVSVFALTADDAAEVLAVMEGPDALDSYSRFEPGPARFGAALRVGVPAAPVFTGDPAYAARFEEAIAHLKALGHTVVPIDFSPLHRTAELLYGGPWVAERHAAVQAELAANPDAFDPAVRRVIEGATAFSATDTFRGLYTLQAARQATATTWTGVDLLMTPTAPGHPGMADLAADPIGANAVLGTYTNFVNLLGWCALAMPFAFTPAGLPFGVTFIAPANADAALARFGDDWQRSLALDLGAVGHPLPPAAPARRPAATPGLPLVVVGAHLTGLPLNGQLTERGATFVEATFTTPDYRLYALPGTVPPKPGLQRVTDGGTAIAVEVWDMPMDQVGSFLALIPPPLGLGSVQLDGGRWVHGFVSEAHALAGATDISRFGGWRAYLASR</sequence>
<dbReference type="OrthoDB" id="8872210at2"/>
<evidence type="ECO:0000313" key="3">
    <source>
        <dbReference type="EMBL" id="ARN19521.1"/>
    </source>
</evidence>
<gene>
    <name evidence="3" type="ORF">A4W93_06125</name>
</gene>
<dbReference type="PANTHER" id="PTHR11895:SF169">
    <property type="entry name" value="GLUTAMYL-TRNA(GLN) AMIDOTRANSFERASE"/>
    <property type="match status" value="1"/>
</dbReference>
<dbReference type="PANTHER" id="PTHR11895">
    <property type="entry name" value="TRANSAMIDASE"/>
    <property type="match status" value="1"/>
</dbReference>
<dbReference type="RefSeq" id="WP_085749783.1">
    <property type="nucleotide sequence ID" value="NZ_BSPR01000002.1"/>
</dbReference>
<protein>
    <submittedName>
        <fullName evidence="3">Allophanate hydrolase</fullName>
    </submittedName>
</protein>
<feature type="domain" description="Allophanate hydrolase C-terminal" evidence="2">
    <location>
        <begin position="477"/>
        <end position="599"/>
    </location>
</feature>
<keyword evidence="4" id="KW-1185">Reference proteome</keyword>
<dbReference type="NCBIfam" id="NF006043">
    <property type="entry name" value="PRK08186.1"/>
    <property type="match status" value="1"/>
</dbReference>
<keyword evidence="3" id="KW-0378">Hydrolase</keyword>
<organism evidence="3 4">
    <name type="scientific">Piscinibacter gummiphilus</name>
    <dbReference type="NCBI Taxonomy" id="946333"/>
    <lineage>
        <taxon>Bacteria</taxon>
        <taxon>Pseudomonadati</taxon>
        <taxon>Pseudomonadota</taxon>
        <taxon>Betaproteobacteria</taxon>
        <taxon>Burkholderiales</taxon>
        <taxon>Sphaerotilaceae</taxon>
        <taxon>Piscinibacter</taxon>
    </lineage>
</organism>
<dbReference type="GO" id="GO:0016787">
    <property type="term" value="F:hydrolase activity"/>
    <property type="evidence" value="ECO:0007669"/>
    <property type="project" value="UniProtKB-KW"/>
</dbReference>
<evidence type="ECO:0000259" key="2">
    <source>
        <dbReference type="Pfam" id="PF21986"/>
    </source>
</evidence>
<dbReference type="STRING" id="946333.A4W93_06125"/>
<dbReference type="InterPro" id="IPR036928">
    <property type="entry name" value="AS_sf"/>
</dbReference>